<reference evidence="9 10" key="1">
    <citation type="submission" date="2019-03" db="EMBL/GenBank/DDBJ databases">
        <authorList>
            <person name="Jensen L."/>
            <person name="Storgaard J."/>
            <person name="Sulaj E."/>
            <person name="Schramm A."/>
            <person name="Marshall I.P.G."/>
        </authorList>
    </citation>
    <scope>NUCLEOTIDE SEQUENCE [LARGE SCALE GENOMIC DNA]</scope>
    <source>
        <strain evidence="9 10">2017H2G3</strain>
    </source>
</reference>
<comment type="similarity">
    <text evidence="2">Belongs to the FliH family.</text>
</comment>
<name>A0A4R1AZU5_9BACI</name>
<protein>
    <recommendedName>
        <fullName evidence="7">Flagellar assembly protein FliH</fullName>
    </recommendedName>
</protein>
<keyword evidence="4" id="KW-1005">Bacterial flagellum biogenesis</keyword>
<evidence type="ECO:0000256" key="1">
    <source>
        <dbReference type="ARBA" id="ARBA00003041"/>
    </source>
</evidence>
<evidence type="ECO:0000256" key="6">
    <source>
        <dbReference type="ARBA" id="ARBA00023225"/>
    </source>
</evidence>
<keyword evidence="5" id="KW-0653">Protein transport</keyword>
<keyword evidence="9" id="KW-0966">Cell projection</keyword>
<dbReference type="InterPro" id="IPR018035">
    <property type="entry name" value="Flagellar_FliH/T3SS_HrpE"/>
</dbReference>
<evidence type="ECO:0000313" key="10">
    <source>
        <dbReference type="Proteomes" id="UP000293846"/>
    </source>
</evidence>
<feature type="domain" description="Flagellar assembly protein FliH/Type III secretion system HrpE" evidence="8">
    <location>
        <begin position="122"/>
        <end position="246"/>
    </location>
</feature>
<dbReference type="PANTHER" id="PTHR34982">
    <property type="entry name" value="YOP PROTEINS TRANSLOCATION PROTEIN L"/>
    <property type="match status" value="1"/>
</dbReference>
<keyword evidence="10" id="KW-1185">Reference proteome</keyword>
<dbReference type="STRING" id="1742358.GCA_001439605_00798"/>
<sequence length="258" mass="29652">MILLSRLIKGTGWAPPVQTEKKIIAIKILETLNQKEDSDFTPIDTEKQKQTMINEAEMQAESIISQAQHKAEMLLKQIEVDRQAFEVERAEIAEQARNTGFSQGLEDGRQQGYHEFHERIQSAKEVVESSKRDYRMHVDSSERTILEIGLKVAGKILGKTLKENEEEFLSIVKRALKEARDNKEVQLHVHPVQYNFLLANKEEIIALFPKDIEFYIYPNDDLSETSCLIESENGRIDASIDSQLEEIKQKLIELLEGE</sequence>
<dbReference type="Proteomes" id="UP000293846">
    <property type="component" value="Unassembled WGS sequence"/>
</dbReference>
<dbReference type="OrthoDB" id="19020at2"/>
<evidence type="ECO:0000256" key="5">
    <source>
        <dbReference type="ARBA" id="ARBA00022927"/>
    </source>
</evidence>
<dbReference type="EMBL" id="SJTH01000002">
    <property type="protein sequence ID" value="TCJ06197.1"/>
    <property type="molecule type" value="Genomic_DNA"/>
</dbReference>
<dbReference type="AlphaFoldDB" id="A0A4R1AZU5"/>
<keyword evidence="3" id="KW-0813">Transport</keyword>
<dbReference type="GO" id="GO:0005829">
    <property type="term" value="C:cytosol"/>
    <property type="evidence" value="ECO:0007669"/>
    <property type="project" value="TreeGrafter"/>
</dbReference>
<evidence type="ECO:0000256" key="3">
    <source>
        <dbReference type="ARBA" id="ARBA00022448"/>
    </source>
</evidence>
<keyword evidence="9" id="KW-0282">Flagellum</keyword>
<dbReference type="PANTHER" id="PTHR34982:SF1">
    <property type="entry name" value="FLAGELLAR ASSEMBLY PROTEIN FLIH"/>
    <property type="match status" value="1"/>
</dbReference>
<comment type="function">
    <text evidence="1">Needed for flagellar regrowth and assembly.</text>
</comment>
<dbReference type="RefSeq" id="WP_057763207.1">
    <property type="nucleotide sequence ID" value="NZ_CP183326.1"/>
</dbReference>
<evidence type="ECO:0000256" key="4">
    <source>
        <dbReference type="ARBA" id="ARBA00022795"/>
    </source>
</evidence>
<keyword evidence="9" id="KW-0969">Cilium</keyword>
<comment type="caution">
    <text evidence="9">The sequence shown here is derived from an EMBL/GenBank/DDBJ whole genome shotgun (WGS) entry which is preliminary data.</text>
</comment>
<dbReference type="Pfam" id="PF02108">
    <property type="entry name" value="FliH"/>
    <property type="match status" value="1"/>
</dbReference>
<organism evidence="9 10">
    <name type="scientific">Cytobacillus praedii</name>
    <dbReference type="NCBI Taxonomy" id="1742358"/>
    <lineage>
        <taxon>Bacteria</taxon>
        <taxon>Bacillati</taxon>
        <taxon>Bacillota</taxon>
        <taxon>Bacilli</taxon>
        <taxon>Bacillales</taxon>
        <taxon>Bacillaceae</taxon>
        <taxon>Cytobacillus</taxon>
    </lineage>
</organism>
<keyword evidence="6" id="KW-1006">Bacterial flagellum protein export</keyword>
<proteinExistence type="inferred from homology"/>
<evidence type="ECO:0000256" key="2">
    <source>
        <dbReference type="ARBA" id="ARBA00006602"/>
    </source>
</evidence>
<dbReference type="InterPro" id="IPR051472">
    <property type="entry name" value="T3SS_Stator/FliH"/>
</dbReference>
<dbReference type="GO" id="GO:0044781">
    <property type="term" value="P:bacterial-type flagellum organization"/>
    <property type="evidence" value="ECO:0007669"/>
    <property type="project" value="UniProtKB-KW"/>
</dbReference>
<evidence type="ECO:0000256" key="7">
    <source>
        <dbReference type="NCBIfam" id="TIGR03825"/>
    </source>
</evidence>
<dbReference type="NCBIfam" id="TIGR03825">
    <property type="entry name" value="FliH_bacil"/>
    <property type="match status" value="1"/>
</dbReference>
<evidence type="ECO:0000313" key="9">
    <source>
        <dbReference type="EMBL" id="TCJ06197.1"/>
    </source>
</evidence>
<accession>A0A4R1AZU5</accession>
<dbReference type="InterPro" id="IPR022524">
    <property type="entry name" value="FliH_Bacilli"/>
</dbReference>
<gene>
    <name evidence="9" type="primary">fliH</name>
    <name evidence="9" type="ORF">E0Y62_01790</name>
</gene>
<dbReference type="GO" id="GO:0015031">
    <property type="term" value="P:protein transport"/>
    <property type="evidence" value="ECO:0007669"/>
    <property type="project" value="UniProtKB-KW"/>
</dbReference>
<evidence type="ECO:0000259" key="8">
    <source>
        <dbReference type="Pfam" id="PF02108"/>
    </source>
</evidence>